<dbReference type="GO" id="GO:0008757">
    <property type="term" value="F:S-adenosylmethionine-dependent methyltransferase activity"/>
    <property type="evidence" value="ECO:0007669"/>
    <property type="project" value="InterPro"/>
</dbReference>
<dbReference type="InterPro" id="IPR029063">
    <property type="entry name" value="SAM-dependent_MTases_sf"/>
</dbReference>
<dbReference type="PANTHER" id="PTHR43591:SF24">
    <property type="entry name" value="2-METHOXY-6-POLYPRENYL-1,4-BENZOQUINOL METHYLASE, MITOCHONDRIAL"/>
    <property type="match status" value="1"/>
</dbReference>
<dbReference type="Proteomes" id="UP000636960">
    <property type="component" value="Unassembled WGS sequence"/>
</dbReference>
<dbReference type="PANTHER" id="PTHR43591">
    <property type="entry name" value="METHYLTRANSFERASE"/>
    <property type="match status" value="1"/>
</dbReference>
<proteinExistence type="predicted"/>
<comment type="caution">
    <text evidence="2">The sequence shown here is derived from an EMBL/GenBank/DDBJ whole genome shotgun (WGS) entry which is preliminary data.</text>
</comment>
<dbReference type="SUPFAM" id="SSF53335">
    <property type="entry name" value="S-adenosyl-L-methionine-dependent methyltransferases"/>
    <property type="match status" value="1"/>
</dbReference>
<dbReference type="Gene3D" id="3.40.50.150">
    <property type="entry name" value="Vaccinia Virus protein VP39"/>
    <property type="match status" value="1"/>
</dbReference>
<feature type="domain" description="Methyltransferase type 11" evidence="1">
    <location>
        <begin position="61"/>
        <end position="155"/>
    </location>
</feature>
<reference evidence="2" key="1">
    <citation type="submission" date="2021-01" db="EMBL/GenBank/DDBJ databases">
        <title>Whole genome shotgun sequence of Actinoplanes rishiriensis NBRC 108556.</title>
        <authorList>
            <person name="Komaki H."/>
            <person name="Tamura T."/>
        </authorList>
    </citation>
    <scope>NUCLEOTIDE SEQUENCE</scope>
    <source>
        <strain evidence="2">NBRC 108556</strain>
    </source>
</reference>
<evidence type="ECO:0000259" key="1">
    <source>
        <dbReference type="Pfam" id="PF08241"/>
    </source>
</evidence>
<dbReference type="AlphaFoldDB" id="A0A919KC46"/>
<dbReference type="Pfam" id="PF08241">
    <property type="entry name" value="Methyltransf_11"/>
    <property type="match status" value="1"/>
</dbReference>
<dbReference type="InterPro" id="IPR013216">
    <property type="entry name" value="Methyltransf_11"/>
</dbReference>
<evidence type="ECO:0000313" key="2">
    <source>
        <dbReference type="EMBL" id="GIF00797.1"/>
    </source>
</evidence>
<sequence>MWPAAGFSNVVGMTELVLEGIKAKQQITWASGDYGAVAAHIHPIAEELVQAADLSAGWRVLDVAAGSGNAAIAAARCGCRVTATDYVSSLLDRARERAAAEHFTLDYEIADAENLPYADGSFDAVVSVVGAMFAPDQDRVAAELTRVCRPGGTIAMANWTPEGFIGQMFRTVGRRVPPPPGIRGPVEWGSEPRIRELFGDRVTDLRVVPRTFVFRFERPEAFTDYFRTNYGPTLKAFEALGSSDGVVRGFPPRVDSAGGKLLYDDLVSLVSENNIATDGTVKIPSAYVQVLATRR</sequence>
<evidence type="ECO:0000313" key="3">
    <source>
        <dbReference type="Proteomes" id="UP000636960"/>
    </source>
</evidence>
<gene>
    <name evidence="2" type="ORF">Ari01nite_82610</name>
</gene>
<protein>
    <recommendedName>
        <fullName evidence="1">Methyltransferase type 11 domain-containing protein</fullName>
    </recommendedName>
</protein>
<organism evidence="2 3">
    <name type="scientific">Paractinoplanes rishiriensis</name>
    <dbReference type="NCBI Taxonomy" id="1050105"/>
    <lineage>
        <taxon>Bacteria</taxon>
        <taxon>Bacillati</taxon>
        <taxon>Actinomycetota</taxon>
        <taxon>Actinomycetes</taxon>
        <taxon>Micromonosporales</taxon>
        <taxon>Micromonosporaceae</taxon>
        <taxon>Paractinoplanes</taxon>
    </lineage>
</organism>
<keyword evidence="3" id="KW-1185">Reference proteome</keyword>
<dbReference type="CDD" id="cd02440">
    <property type="entry name" value="AdoMet_MTases"/>
    <property type="match status" value="1"/>
</dbReference>
<name>A0A919KC46_9ACTN</name>
<dbReference type="EMBL" id="BOMV01000090">
    <property type="protein sequence ID" value="GIF00797.1"/>
    <property type="molecule type" value="Genomic_DNA"/>
</dbReference>
<accession>A0A919KC46</accession>